<dbReference type="InterPro" id="IPR018371">
    <property type="entry name" value="Chitin-binding_1_CS"/>
</dbReference>
<evidence type="ECO:0000256" key="8">
    <source>
        <dbReference type="SAM" id="MobiDB-lite"/>
    </source>
</evidence>
<comment type="subcellular location">
    <subcellularLocation>
        <location evidence="2 7">Secreted</location>
    </subcellularLocation>
</comment>
<name>A0A8H3I6U3_9LECA</name>
<feature type="chain" id="PRO_5034354029" description="AA9 family lytic polysaccharide monooxygenase" evidence="9">
    <location>
        <begin position="22"/>
        <end position="474"/>
    </location>
</feature>
<dbReference type="SMART" id="SM00270">
    <property type="entry name" value="ChtBD1"/>
    <property type="match status" value="1"/>
</dbReference>
<comment type="caution">
    <text evidence="11">The sequence shown here is derived from an EMBL/GenBank/DDBJ whole genome shotgun (WGS) entry which is preliminary data.</text>
</comment>
<feature type="disulfide bond" evidence="6">
    <location>
        <begin position="422"/>
        <end position="434"/>
    </location>
</feature>
<keyword evidence="7" id="KW-0119">Carbohydrate metabolism</keyword>
<reference evidence="11" key="1">
    <citation type="submission" date="2021-03" db="EMBL/GenBank/DDBJ databases">
        <authorList>
            <person name="Tagirdzhanova G."/>
        </authorList>
    </citation>
    <scope>NUCLEOTIDE SEQUENCE</scope>
</reference>
<comment type="cofactor">
    <cofactor evidence="1">
        <name>Cu(2+)</name>
        <dbReference type="ChEBI" id="CHEBI:29036"/>
    </cofactor>
</comment>
<feature type="domain" description="Chitin-binding type-1" evidence="10">
    <location>
        <begin position="411"/>
        <end position="454"/>
    </location>
</feature>
<keyword evidence="7" id="KW-0136">Cellulose degradation</keyword>
<dbReference type="GO" id="GO:0008810">
    <property type="term" value="F:cellulase activity"/>
    <property type="evidence" value="ECO:0007669"/>
    <property type="project" value="UniProtKB-UniRule"/>
</dbReference>
<evidence type="ECO:0000259" key="10">
    <source>
        <dbReference type="PROSITE" id="PS50941"/>
    </source>
</evidence>
<dbReference type="Pfam" id="PF00187">
    <property type="entry name" value="Chitin_bind_1"/>
    <property type="match status" value="1"/>
</dbReference>
<dbReference type="Gene3D" id="2.70.50.70">
    <property type="match status" value="1"/>
</dbReference>
<comment type="function">
    <text evidence="7">Lytic polysaccharide monooxygenase (LMPO) that depolymerizes crystalline and amorphous polysaccharides via the oxidation of scissile alpha- or beta-(1-4)-glycosidic bonds, yielding C1 and/or C4 oxidation products. Catalysis by LPMOs requires the reduction of the active-site copper from Cu(II) to Cu(I) by a reducing agent and H(2)O(2) or O(2) as a cosubstrate.</text>
</comment>
<keyword evidence="5 6" id="KW-1015">Disulfide bond</keyword>
<keyword evidence="4 6" id="KW-0147">Chitin-binding</keyword>
<dbReference type="InterPro" id="IPR049892">
    <property type="entry name" value="AA9"/>
</dbReference>
<dbReference type="Pfam" id="PF03443">
    <property type="entry name" value="AA9"/>
    <property type="match status" value="1"/>
</dbReference>
<evidence type="ECO:0000256" key="9">
    <source>
        <dbReference type="SAM" id="SignalP"/>
    </source>
</evidence>
<dbReference type="Gene3D" id="3.30.60.10">
    <property type="entry name" value="Endochitinase-like"/>
    <property type="match status" value="1"/>
</dbReference>
<comment type="domain">
    <text evidence="7">Has a modular structure: an endo-beta-1,4-glucanase catalytic module at the N-terminus, a linker rich in serines and threonines, and a C-terminal carbohydrate-binding module (CBM).</text>
</comment>
<sequence length="474" mass="50096">MRFTNTNPLLLALTAATAVNAHTLFTNFFVDNVPQGDGTCVRMSNNIQEATYPIRPIGAVTSEDMACGVNGKNGVSRVCGANAGSKLTFEFRDWPDATQPGSIDISHKGPCSVYMKKVDNAITDPAVGDGWFKIFEQDYDSAAGKWCTEKLIPNNGHLSVNIPKDLAPGYYLVRPELLALHQADKSPADPQFYVACAQVFVTSSGKAAPKDTVSIPGYVHMTDPAMTFNIWQTPMKLPFPQFGPPTYTGSSAKRTLDVRTSQTKQTLGLKPANCIIENNNWCGFPLPSSSDEGSCWASSSNCWDQAKTCYNSAGPTGSKNCHNWEDYCTSVNNACKSGNFHGPPSPDKYLPAKPALLTNSGVTGESQGSSSGSSSDSSSGSSTGSTTSAAVVSSPKPSSPKGKGGVKGGSVDTCGSNGGLTCATGLCCSSHGYCGTNNDYCGSGCQSAFGECHSSYKTKRSHKQHHVGHPHVRR</sequence>
<comment type="caution">
    <text evidence="6">Lacks conserved residue(s) required for the propagation of feature annotation.</text>
</comment>
<gene>
    <name evidence="11" type="ORF">HETSPECPRED_003114</name>
</gene>
<evidence type="ECO:0000313" key="12">
    <source>
        <dbReference type="Proteomes" id="UP000664521"/>
    </source>
</evidence>
<dbReference type="PANTHER" id="PTHR33353">
    <property type="entry name" value="PUTATIVE (AFU_ORTHOLOGUE AFUA_1G12560)-RELATED"/>
    <property type="match status" value="1"/>
</dbReference>
<dbReference type="OrthoDB" id="5985073at2759"/>
<dbReference type="EMBL" id="CAJPDS010000019">
    <property type="protein sequence ID" value="CAF9917077.1"/>
    <property type="molecule type" value="Genomic_DNA"/>
</dbReference>
<organism evidence="11 12">
    <name type="scientific">Heterodermia speciosa</name>
    <dbReference type="NCBI Taxonomy" id="116794"/>
    <lineage>
        <taxon>Eukaryota</taxon>
        <taxon>Fungi</taxon>
        <taxon>Dikarya</taxon>
        <taxon>Ascomycota</taxon>
        <taxon>Pezizomycotina</taxon>
        <taxon>Lecanoromycetes</taxon>
        <taxon>OSLEUM clade</taxon>
        <taxon>Lecanoromycetidae</taxon>
        <taxon>Caliciales</taxon>
        <taxon>Physciaceae</taxon>
        <taxon>Heterodermia</taxon>
    </lineage>
</organism>
<evidence type="ECO:0000313" key="11">
    <source>
        <dbReference type="EMBL" id="CAF9917077.1"/>
    </source>
</evidence>
<dbReference type="GO" id="GO:0030245">
    <property type="term" value="P:cellulose catabolic process"/>
    <property type="evidence" value="ECO:0007669"/>
    <property type="project" value="UniProtKB-UniRule"/>
</dbReference>
<dbReference type="InterPro" id="IPR036861">
    <property type="entry name" value="Endochitinase-like_sf"/>
</dbReference>
<dbReference type="InterPro" id="IPR001002">
    <property type="entry name" value="Chitin-bd_1"/>
</dbReference>
<dbReference type="PANTHER" id="PTHR33353:SF32">
    <property type="entry name" value="ENDO-BETA-1,4-GLUCANASE D"/>
    <property type="match status" value="1"/>
</dbReference>
<keyword evidence="9" id="KW-0732">Signal</keyword>
<feature type="region of interest" description="Disordered" evidence="8">
    <location>
        <begin position="346"/>
        <end position="409"/>
    </location>
</feature>
<evidence type="ECO:0000256" key="3">
    <source>
        <dbReference type="ARBA" id="ARBA00022525"/>
    </source>
</evidence>
<dbReference type="GO" id="GO:0008061">
    <property type="term" value="F:chitin binding"/>
    <property type="evidence" value="ECO:0007669"/>
    <property type="project" value="UniProtKB-UniRule"/>
</dbReference>
<dbReference type="PROSITE" id="PS50941">
    <property type="entry name" value="CHIT_BIND_I_2"/>
    <property type="match status" value="1"/>
</dbReference>
<keyword evidence="7" id="KW-0624">Polysaccharide degradation</keyword>
<evidence type="ECO:0000256" key="1">
    <source>
        <dbReference type="ARBA" id="ARBA00001973"/>
    </source>
</evidence>
<feature type="disulfide bond" evidence="6">
    <location>
        <begin position="427"/>
        <end position="441"/>
    </location>
</feature>
<evidence type="ECO:0000256" key="7">
    <source>
        <dbReference type="RuleBase" id="RU368122"/>
    </source>
</evidence>
<dbReference type="SUPFAM" id="SSF57016">
    <property type="entry name" value="Plant lectins/antimicrobial peptides"/>
    <property type="match status" value="1"/>
</dbReference>
<feature type="signal peptide" evidence="9">
    <location>
        <begin position="1"/>
        <end position="21"/>
    </location>
</feature>
<dbReference type="EC" id="1.14.99.56" evidence="7"/>
<dbReference type="Proteomes" id="UP000664521">
    <property type="component" value="Unassembled WGS sequence"/>
</dbReference>
<comment type="catalytic activity">
    <reaction evidence="7">
        <text>[(1-&gt;4)-beta-D-glucosyl]n+m + reduced acceptor + O2 = 4-dehydro-beta-D-glucosyl-[(1-&gt;4)-beta-D-glucosyl]n-1 + [(1-&gt;4)-beta-D-glucosyl]m + acceptor + H2O.</text>
        <dbReference type="EC" id="1.14.99.56"/>
    </reaction>
</comment>
<evidence type="ECO:0000256" key="5">
    <source>
        <dbReference type="ARBA" id="ARBA00023157"/>
    </source>
</evidence>
<evidence type="ECO:0000256" key="6">
    <source>
        <dbReference type="PROSITE-ProRule" id="PRU00261"/>
    </source>
</evidence>
<evidence type="ECO:0000256" key="4">
    <source>
        <dbReference type="ARBA" id="ARBA00022669"/>
    </source>
</evidence>
<keyword evidence="12" id="KW-1185">Reference proteome</keyword>
<dbReference type="GO" id="GO:0030248">
    <property type="term" value="F:cellulose binding"/>
    <property type="evidence" value="ECO:0007669"/>
    <property type="project" value="UniProtKB-UniRule"/>
</dbReference>
<dbReference type="CDD" id="cd21175">
    <property type="entry name" value="LPMO_AA9"/>
    <property type="match status" value="1"/>
</dbReference>
<accession>A0A8H3I6U3</accession>
<keyword evidence="3 7" id="KW-0964">Secreted</keyword>
<dbReference type="AlphaFoldDB" id="A0A8H3I6U3"/>
<protein>
    <recommendedName>
        <fullName evidence="7">AA9 family lytic polysaccharide monooxygenase</fullName>
        <ecNumber evidence="7">1.14.99.56</ecNumber>
    </recommendedName>
    <alternativeName>
        <fullName evidence="7">Endo-beta-1,4-glucanase</fullName>
    </alternativeName>
    <alternativeName>
        <fullName evidence="7">Glycosyl hydrolase 61 family protein</fullName>
    </alternativeName>
</protein>
<proteinExistence type="predicted"/>
<dbReference type="PROSITE" id="PS00026">
    <property type="entry name" value="CHIT_BIND_I_1"/>
    <property type="match status" value="1"/>
</dbReference>
<dbReference type="InterPro" id="IPR005103">
    <property type="entry name" value="AA9_LPMO"/>
</dbReference>
<evidence type="ECO:0000256" key="2">
    <source>
        <dbReference type="ARBA" id="ARBA00004613"/>
    </source>
</evidence>
<dbReference type="CDD" id="cd11618">
    <property type="entry name" value="ChtBD1_1"/>
    <property type="match status" value="1"/>
</dbReference>
<dbReference type="GO" id="GO:0005576">
    <property type="term" value="C:extracellular region"/>
    <property type="evidence" value="ECO:0007669"/>
    <property type="project" value="UniProtKB-SubCell"/>
</dbReference>
<feature type="compositionally biased region" description="Low complexity" evidence="8">
    <location>
        <begin position="360"/>
        <end position="401"/>
    </location>
</feature>